<dbReference type="Proteomes" id="UP000236919">
    <property type="component" value="Unassembled WGS sequence"/>
</dbReference>
<dbReference type="AlphaFoldDB" id="A0A2S4LXM8"/>
<protein>
    <submittedName>
        <fullName evidence="2">Uncharacterized protein</fullName>
    </submittedName>
</protein>
<accession>A0A2S4LXM8</accession>
<gene>
    <name evidence="2" type="ORF">CYD53_12028</name>
</gene>
<dbReference type="EMBL" id="PQFZ01000020">
    <property type="protein sequence ID" value="POR47138.1"/>
    <property type="molecule type" value="Genomic_DNA"/>
</dbReference>
<dbReference type="RefSeq" id="WP_103720713.1">
    <property type="nucleotide sequence ID" value="NZ_PQFZ01000020.1"/>
</dbReference>
<evidence type="ECO:0000313" key="3">
    <source>
        <dbReference type="Proteomes" id="UP000236919"/>
    </source>
</evidence>
<evidence type="ECO:0000313" key="2">
    <source>
        <dbReference type="EMBL" id="POR47138.1"/>
    </source>
</evidence>
<evidence type="ECO:0000256" key="1">
    <source>
        <dbReference type="SAM" id="MobiDB-lite"/>
    </source>
</evidence>
<organism evidence="2 3">
    <name type="scientific">Bosea psychrotolerans</name>
    <dbReference type="NCBI Taxonomy" id="1871628"/>
    <lineage>
        <taxon>Bacteria</taxon>
        <taxon>Pseudomonadati</taxon>
        <taxon>Pseudomonadota</taxon>
        <taxon>Alphaproteobacteria</taxon>
        <taxon>Hyphomicrobiales</taxon>
        <taxon>Boseaceae</taxon>
        <taxon>Bosea</taxon>
    </lineage>
</organism>
<proteinExistence type="predicted"/>
<dbReference type="OrthoDB" id="8283038at2"/>
<reference evidence="2 3" key="1">
    <citation type="submission" date="2018-01" db="EMBL/GenBank/DDBJ databases">
        <title>Genomic Encyclopedia of Type Strains, Phase III (KMG-III): the genomes of soil and plant-associated and newly described type strains.</title>
        <authorList>
            <person name="Whitman W."/>
        </authorList>
    </citation>
    <scope>NUCLEOTIDE SEQUENCE [LARGE SCALE GENOMIC DNA]</scope>
    <source>
        <strain evidence="2 3">1131</strain>
    </source>
</reference>
<comment type="caution">
    <text evidence="2">The sequence shown here is derived from an EMBL/GenBank/DDBJ whole genome shotgun (WGS) entry which is preliminary data.</text>
</comment>
<sequence length="656" mass="70246">MNTGGISETIWHFAGYLRIPETTLTGDVLYDGDHARLRPDDDPAVFIDPLRQPQFDDLASQRQPFLEPVFPEPALHAAKLGSPSLVRPSAVAAPALRSSQPQQSDDAFDSSDHASLIYGKRLITVQYQDGGTETLLSAHQVNHIDDRDILTSDAIRYPNGDLVVPPEAHTGQAFAHMVKEAYAATPASMPLEAVGNTQSLIETIAGRDQAWSQDGHLPGEASSSQAPTGRIVDGHVSDAPLPEPPMTQIAPWREAATPEVHEITASITALGPTQGIGTIAETGLNTQINQAGILDVNEATGSLMIGGNYYFSRGIVQVNVLTDNDHVDIATDNQALPSVLTHGNEVHNVAEFVSHDMTAFYHGAAATPLWNVDVLQGNFYDVKTVVQFNGLDDSDRTVQAAAGTYYEADTGGNLQNNFAQITNLDSYDIIIVAGDYHRADWIYQYNIVLDSDVAKLFLSHDASGGVTDVSAGFNRLTNSADITTYDSAGFTDMNGAQHDLLNALSSHATVLTPNPDWKLAGNSSGTLKVLYVSGDYYDVNVISQVNMMIDVDQSIQASATSGSRQGVASGGNYAVNDAQIIDPGTLSTSKYLGGQAYEDSILIQTNLITDHDTVTIHDTSTLVPELVAFAHDAEVAAATDNPFCKPVDTAHHDILI</sequence>
<name>A0A2S4LXM8_9HYPH</name>
<keyword evidence="3" id="KW-1185">Reference proteome</keyword>
<feature type="region of interest" description="Disordered" evidence="1">
    <location>
        <begin position="211"/>
        <end position="243"/>
    </location>
</feature>